<proteinExistence type="predicted"/>
<name>A0A2P8CR58_9BACT</name>
<feature type="domain" description="Outer membrane lipoprotein BamD-like" evidence="4">
    <location>
        <begin position="36"/>
        <end position="183"/>
    </location>
</feature>
<dbReference type="EMBL" id="PYGD01000017">
    <property type="protein sequence ID" value="PSK87440.1"/>
    <property type="molecule type" value="Genomic_DNA"/>
</dbReference>
<evidence type="ECO:0000256" key="3">
    <source>
        <dbReference type="ARBA" id="ARBA00023237"/>
    </source>
</evidence>
<dbReference type="Pfam" id="PF13525">
    <property type="entry name" value="YfiO"/>
    <property type="match status" value="1"/>
</dbReference>
<comment type="caution">
    <text evidence="5">The sequence shown here is derived from an EMBL/GenBank/DDBJ whole genome shotgun (WGS) entry which is preliminary data.</text>
</comment>
<protein>
    <submittedName>
        <fullName evidence="5">Beta-barrel assembly machine subunit BamD</fullName>
    </submittedName>
</protein>
<organism evidence="5 6">
    <name type="scientific">Taibaiella chishuiensis</name>
    <dbReference type="NCBI Taxonomy" id="1434707"/>
    <lineage>
        <taxon>Bacteria</taxon>
        <taxon>Pseudomonadati</taxon>
        <taxon>Bacteroidota</taxon>
        <taxon>Chitinophagia</taxon>
        <taxon>Chitinophagales</taxon>
        <taxon>Chitinophagaceae</taxon>
        <taxon>Taibaiella</taxon>
    </lineage>
</organism>
<keyword evidence="6" id="KW-1185">Reference proteome</keyword>
<dbReference type="AlphaFoldDB" id="A0A2P8CR58"/>
<dbReference type="InterPro" id="IPR017689">
    <property type="entry name" value="BamD"/>
</dbReference>
<keyword evidence="2" id="KW-0472">Membrane</keyword>
<dbReference type="SUPFAM" id="SSF48452">
    <property type="entry name" value="TPR-like"/>
    <property type="match status" value="1"/>
</dbReference>
<gene>
    <name evidence="5" type="ORF">B0I18_11742</name>
</gene>
<dbReference type="PROSITE" id="PS51257">
    <property type="entry name" value="PROKAR_LIPOPROTEIN"/>
    <property type="match status" value="1"/>
</dbReference>
<keyword evidence="1" id="KW-0732">Signal</keyword>
<dbReference type="Proteomes" id="UP000240572">
    <property type="component" value="Unassembled WGS sequence"/>
</dbReference>
<evidence type="ECO:0000259" key="4">
    <source>
        <dbReference type="Pfam" id="PF13525"/>
    </source>
</evidence>
<keyword evidence="3" id="KW-0998">Cell outer membrane</keyword>
<dbReference type="InterPro" id="IPR011990">
    <property type="entry name" value="TPR-like_helical_dom_sf"/>
</dbReference>
<dbReference type="RefSeq" id="WP_106525448.1">
    <property type="nucleotide sequence ID" value="NZ_PYGD01000017.1"/>
</dbReference>
<evidence type="ECO:0000256" key="2">
    <source>
        <dbReference type="ARBA" id="ARBA00023136"/>
    </source>
</evidence>
<accession>A0A2P8CR58</accession>
<evidence type="ECO:0000313" key="6">
    <source>
        <dbReference type="Proteomes" id="UP000240572"/>
    </source>
</evidence>
<sequence length="269" mass="31648">MRKISIFIPVIIILLSSCASQHEKVLRSKDVNYKLTKANEYYDQKKWYKANELYEILMPSMRGTKNYEELYYRYCYSFYNQKDYISASYQFKNFTENFPKSPRADECEFMHAVCLFKDSPKYPLDQSNTIKAMEALQTYVTTHPESKNLTEANNDIDICRAKIELKDSKAALLYYNLGQYKAASVAYKALIQAYPESKTLDLYQYMVIKAYYEYADASIKSKQEERFAEAVNAYTELVDYSPHSSYLKDAEKLYTASQNHIKQLRNEHK</sequence>
<evidence type="ECO:0000313" key="5">
    <source>
        <dbReference type="EMBL" id="PSK87440.1"/>
    </source>
</evidence>
<reference evidence="5 6" key="1">
    <citation type="submission" date="2018-03" db="EMBL/GenBank/DDBJ databases">
        <title>Genomic Encyclopedia of Type Strains, Phase III (KMG-III): the genomes of soil and plant-associated and newly described type strains.</title>
        <authorList>
            <person name="Whitman W."/>
        </authorList>
    </citation>
    <scope>NUCLEOTIDE SEQUENCE [LARGE SCALE GENOMIC DNA]</scope>
    <source>
        <strain evidence="5 6">CGMCC 1.12700</strain>
    </source>
</reference>
<dbReference type="NCBIfam" id="TIGR03302">
    <property type="entry name" value="OM_YfiO"/>
    <property type="match status" value="1"/>
</dbReference>
<dbReference type="Gene3D" id="1.25.40.10">
    <property type="entry name" value="Tetratricopeptide repeat domain"/>
    <property type="match status" value="1"/>
</dbReference>
<evidence type="ECO:0000256" key="1">
    <source>
        <dbReference type="ARBA" id="ARBA00022729"/>
    </source>
</evidence>
<dbReference type="OrthoDB" id="9770761at2"/>
<dbReference type="InterPro" id="IPR039565">
    <property type="entry name" value="BamD-like"/>
</dbReference>